<evidence type="ECO:0000313" key="1">
    <source>
        <dbReference type="EMBL" id="TFK69071.1"/>
    </source>
</evidence>
<organism evidence="1 2">
    <name type="scientific">Pluteus cervinus</name>
    <dbReference type="NCBI Taxonomy" id="181527"/>
    <lineage>
        <taxon>Eukaryota</taxon>
        <taxon>Fungi</taxon>
        <taxon>Dikarya</taxon>
        <taxon>Basidiomycota</taxon>
        <taxon>Agaricomycotina</taxon>
        <taxon>Agaricomycetes</taxon>
        <taxon>Agaricomycetidae</taxon>
        <taxon>Agaricales</taxon>
        <taxon>Pluteineae</taxon>
        <taxon>Pluteaceae</taxon>
        <taxon>Pluteus</taxon>
    </lineage>
</organism>
<dbReference type="EMBL" id="ML208338">
    <property type="protein sequence ID" value="TFK69071.1"/>
    <property type="molecule type" value="Genomic_DNA"/>
</dbReference>
<accession>A0ACD3AU11</accession>
<protein>
    <submittedName>
        <fullName evidence="1">Uncharacterized protein</fullName>
    </submittedName>
</protein>
<sequence length="221" mass="25213">MATAERDLYSSGAVGAIKASIKHPLIQILREDKDCKNDRDIQRKLESLEAKTDIQLVGKRRPCLIISSHGKEIFLMGTMEGRYPSQIKKLIRHFLVSINPTPSTDGYSLSLRPSPSKSPSYVLGYPHRSGSWEEVEGLWSERVFDADTQRTEHITYQVDLDDLAGFMHAHDTKWESFTQMQPSRKKRMALDFLEDAEARTIRTGRTSTFTRARTPISSKRN</sequence>
<dbReference type="Proteomes" id="UP000308600">
    <property type="component" value="Unassembled WGS sequence"/>
</dbReference>
<reference evidence="1 2" key="1">
    <citation type="journal article" date="2019" name="Nat. Ecol. Evol.">
        <title>Megaphylogeny resolves global patterns of mushroom evolution.</title>
        <authorList>
            <person name="Varga T."/>
            <person name="Krizsan K."/>
            <person name="Foldi C."/>
            <person name="Dima B."/>
            <person name="Sanchez-Garcia M."/>
            <person name="Sanchez-Ramirez S."/>
            <person name="Szollosi G.J."/>
            <person name="Szarkandi J.G."/>
            <person name="Papp V."/>
            <person name="Albert L."/>
            <person name="Andreopoulos W."/>
            <person name="Angelini C."/>
            <person name="Antonin V."/>
            <person name="Barry K.W."/>
            <person name="Bougher N.L."/>
            <person name="Buchanan P."/>
            <person name="Buyck B."/>
            <person name="Bense V."/>
            <person name="Catcheside P."/>
            <person name="Chovatia M."/>
            <person name="Cooper J."/>
            <person name="Damon W."/>
            <person name="Desjardin D."/>
            <person name="Finy P."/>
            <person name="Geml J."/>
            <person name="Haridas S."/>
            <person name="Hughes K."/>
            <person name="Justo A."/>
            <person name="Karasinski D."/>
            <person name="Kautmanova I."/>
            <person name="Kiss B."/>
            <person name="Kocsube S."/>
            <person name="Kotiranta H."/>
            <person name="LaButti K.M."/>
            <person name="Lechner B.E."/>
            <person name="Liimatainen K."/>
            <person name="Lipzen A."/>
            <person name="Lukacs Z."/>
            <person name="Mihaltcheva S."/>
            <person name="Morgado L.N."/>
            <person name="Niskanen T."/>
            <person name="Noordeloos M.E."/>
            <person name="Ohm R.A."/>
            <person name="Ortiz-Santana B."/>
            <person name="Ovrebo C."/>
            <person name="Racz N."/>
            <person name="Riley R."/>
            <person name="Savchenko A."/>
            <person name="Shiryaev A."/>
            <person name="Soop K."/>
            <person name="Spirin V."/>
            <person name="Szebenyi C."/>
            <person name="Tomsovsky M."/>
            <person name="Tulloss R.E."/>
            <person name="Uehling J."/>
            <person name="Grigoriev I.V."/>
            <person name="Vagvolgyi C."/>
            <person name="Papp T."/>
            <person name="Martin F.M."/>
            <person name="Miettinen O."/>
            <person name="Hibbett D.S."/>
            <person name="Nagy L.G."/>
        </authorList>
    </citation>
    <scope>NUCLEOTIDE SEQUENCE [LARGE SCALE GENOMIC DNA]</scope>
    <source>
        <strain evidence="1 2">NL-1719</strain>
    </source>
</reference>
<proteinExistence type="predicted"/>
<evidence type="ECO:0000313" key="2">
    <source>
        <dbReference type="Proteomes" id="UP000308600"/>
    </source>
</evidence>
<keyword evidence="2" id="KW-1185">Reference proteome</keyword>
<gene>
    <name evidence="1" type="ORF">BDN72DRAFT_897612</name>
</gene>
<name>A0ACD3AU11_9AGAR</name>